<keyword evidence="2" id="KW-1185">Reference proteome</keyword>
<protein>
    <submittedName>
        <fullName evidence="1">Uncharacterized protein</fullName>
    </submittedName>
</protein>
<comment type="caution">
    <text evidence="1">The sequence shown here is derived from an EMBL/GenBank/DDBJ whole genome shotgun (WGS) entry which is preliminary data.</text>
</comment>
<organism evidence="1 2">
    <name type="scientific">Colletotrichum musicola</name>
    <dbReference type="NCBI Taxonomy" id="2175873"/>
    <lineage>
        <taxon>Eukaryota</taxon>
        <taxon>Fungi</taxon>
        <taxon>Dikarya</taxon>
        <taxon>Ascomycota</taxon>
        <taxon>Pezizomycotina</taxon>
        <taxon>Sordariomycetes</taxon>
        <taxon>Hypocreomycetidae</taxon>
        <taxon>Glomerellales</taxon>
        <taxon>Glomerellaceae</taxon>
        <taxon>Colletotrichum</taxon>
        <taxon>Colletotrichum orchidearum species complex</taxon>
    </lineage>
</organism>
<dbReference type="Proteomes" id="UP000639643">
    <property type="component" value="Unassembled WGS sequence"/>
</dbReference>
<dbReference type="AlphaFoldDB" id="A0A8H6KD79"/>
<evidence type="ECO:0000313" key="2">
    <source>
        <dbReference type="Proteomes" id="UP000639643"/>
    </source>
</evidence>
<proteinExistence type="predicted"/>
<sequence length="165" mass="17857">MEGEQPHPAGRCEGTRGSASDAWRLIPPASCLLPPASGLPPPWCLLPSRLVALLVPSLWAASKMRYEYDVPKLEAIAQHSTAQQNGVPTLPYLRYQGILLLSPPLLIAVWLEDWTPAHSLRSSRLPLHALPCLPRRTIDIINSNGMGLLVSSTPAQGSDRSDVTG</sequence>
<accession>A0A8H6KD79</accession>
<dbReference type="EMBL" id="WIGM01000334">
    <property type="protein sequence ID" value="KAF6828596.1"/>
    <property type="molecule type" value="Genomic_DNA"/>
</dbReference>
<gene>
    <name evidence="1" type="ORF">CMUS01_08524</name>
</gene>
<name>A0A8H6KD79_9PEZI</name>
<evidence type="ECO:0000313" key="1">
    <source>
        <dbReference type="EMBL" id="KAF6828596.1"/>
    </source>
</evidence>
<reference evidence="1" key="1">
    <citation type="journal article" date="2020" name="Phytopathology">
        <title>Genome Sequence Resources of Colletotrichum truncatum, C. plurivorum, C. musicola, and C. sojae: Four Species Pathogenic to Soybean (Glycine max).</title>
        <authorList>
            <person name="Rogerio F."/>
            <person name="Boufleur T.R."/>
            <person name="Ciampi-Guillardi M."/>
            <person name="Sukno S.A."/>
            <person name="Thon M.R."/>
            <person name="Massola Junior N.S."/>
            <person name="Baroncelli R."/>
        </authorList>
    </citation>
    <scope>NUCLEOTIDE SEQUENCE</scope>
    <source>
        <strain evidence="1">LFN0074</strain>
    </source>
</reference>